<dbReference type="AlphaFoldDB" id="A0A0W1RD58"/>
<reference evidence="2 3" key="1">
    <citation type="submission" date="2015-12" db="EMBL/GenBank/DDBJ databases">
        <title>Haloprofundus marisrubri gen. nov., sp. nov., an extremely halophilic archaeon isolated from the Discovery deep brine-seawater interface in the Red Sea.</title>
        <authorList>
            <person name="Zhang G."/>
            <person name="Stingl U."/>
            <person name="Rashid M."/>
        </authorList>
    </citation>
    <scope>NUCLEOTIDE SEQUENCE [LARGE SCALE GENOMIC DNA]</scope>
    <source>
        <strain evidence="2 3">SB9</strain>
    </source>
</reference>
<evidence type="ECO:0000256" key="1">
    <source>
        <dbReference type="SAM" id="MobiDB-lite"/>
    </source>
</evidence>
<protein>
    <recommendedName>
        <fullName evidence="4">TraD/TraG TraM recognition site domain-containing protein</fullName>
    </recommendedName>
</protein>
<evidence type="ECO:0008006" key="4">
    <source>
        <dbReference type="Google" id="ProtNLM"/>
    </source>
</evidence>
<feature type="region of interest" description="Disordered" evidence="1">
    <location>
        <begin position="808"/>
        <end position="831"/>
    </location>
</feature>
<proteinExistence type="predicted"/>
<dbReference type="CDD" id="cd01127">
    <property type="entry name" value="TrwB_TraG_TraD_VirD4"/>
    <property type="match status" value="1"/>
</dbReference>
<organism evidence="2 3">
    <name type="scientific">Haloprofundus marisrubri</name>
    <dbReference type="NCBI Taxonomy" id="1514971"/>
    <lineage>
        <taxon>Archaea</taxon>
        <taxon>Methanobacteriati</taxon>
        <taxon>Methanobacteriota</taxon>
        <taxon>Stenosarchaea group</taxon>
        <taxon>Halobacteria</taxon>
        <taxon>Halobacteriales</taxon>
        <taxon>Haloferacaceae</taxon>
        <taxon>Haloprofundus</taxon>
    </lineage>
</organism>
<gene>
    <name evidence="2" type="ORF">AUR64_07665</name>
</gene>
<dbReference type="SUPFAM" id="SSF52540">
    <property type="entry name" value="P-loop containing nucleoside triphosphate hydrolases"/>
    <property type="match status" value="1"/>
</dbReference>
<evidence type="ECO:0000313" key="2">
    <source>
        <dbReference type="EMBL" id="KTG11033.1"/>
    </source>
</evidence>
<dbReference type="InterPro" id="IPR051162">
    <property type="entry name" value="T4SS_component"/>
</dbReference>
<accession>A0A0W1RD58</accession>
<dbReference type="OrthoDB" id="214394at2157"/>
<dbReference type="Gene3D" id="3.40.50.300">
    <property type="entry name" value="P-loop containing nucleotide triphosphate hydrolases"/>
    <property type="match status" value="2"/>
</dbReference>
<dbReference type="Proteomes" id="UP000054387">
    <property type="component" value="Unassembled WGS sequence"/>
</dbReference>
<feature type="region of interest" description="Disordered" evidence="1">
    <location>
        <begin position="1"/>
        <end position="30"/>
    </location>
</feature>
<dbReference type="RefSeq" id="WP_058580832.1">
    <property type="nucleotide sequence ID" value="NZ_LOPU01000016.1"/>
</dbReference>
<feature type="region of interest" description="Disordered" evidence="1">
    <location>
        <begin position="1153"/>
        <end position="1175"/>
    </location>
</feature>
<dbReference type="PANTHER" id="PTHR30121">
    <property type="entry name" value="UNCHARACTERIZED PROTEIN YJGR-RELATED"/>
    <property type="match status" value="1"/>
</dbReference>
<name>A0A0W1RD58_9EURY</name>
<feature type="compositionally biased region" description="Low complexity" evidence="1">
    <location>
        <begin position="1"/>
        <end position="12"/>
    </location>
</feature>
<sequence length="1198" mass="133757">MATDDISTNSSDTDTDDQSSEYIEITPSDDTVDPDTVARHWKRLHNLEYNVDGNWLTTLFNNTHKPTLEWLLVSDGGSDSSVTYYVGVTTETQSTETTDSLLTQLERILRGLFPETYEFKRTQLVEHPLDQPTEPEACAAVEFCGDVDRYDDWQTQLTHLADFSDDDTARVPLAAVVETIANQPLPVVYQALVYPYRDWRGDASYRKHQLKNGEDTATQRAAATLFGPTTTETPENTQIPDSAKPRLEEIDARDARHTFVVNARAVTTDPATVADENSSKPSSPTPKTVAQELSTTLSDVGHTNYDITGVVRTPDSKRTPRDVLDDVRTQTVHQPDYDTLRTRLPWTPTRSKAIIADPQELGNFTVLDGSALTTAAKRAIDPTLGERTAQPRPPASELTHYHGAGLTLGHPLTQDGTPDDDALVLPPSLQPLHLAWFGRTGSGKSTSLINAMLTNHDATDGADILIDPKGDGMPVEYLRAHYAEYGTLENVYYFDCANVLPALSFFDIRDQLDAGIDRTTAVEDVVDHYIEILQGIMGRDRFEQAVRSPDIIRYLVKALFDPVHGSDAFSHREFQHITGRMHQTRDAPPVSDPDLQGMLAGVASNSQRSFDELMQGVANRIEKVPIDDRLGRLFNHVPEDDMDPELDFRKLIDEDAVILIDTGGLRPESRRAITLVLLSKLWSALQRRTRESDSKEHPLVNLYLEEASQVAATGLMTDLLAQSRSFGLSVTLSMQFPAQLRERSREAYAELLNNVSTIVTGNVAVDRDLARRLATADMDAKDVGNRLRALRRGQWLVSLPAPFNESEPRPFLVGSAPLPPGHPDGDDPLRHAGQTAFDAAFDVVRDRTRLDYGLELSAPEGRSSTNLTTGEFDGSNPPLDTAFPLTNRLPDAITYDIGAHALVCENCETRYDPTQNGILRGIQCCHSLAEIDRDDIPVCDVNLKLSTAERRQSEYTDRQLAFLQVVYNAHQKRYDTEWEYDITRDSMVRLIEYAGIERDAVDELIDEGLLNEDCSHPYKLYTVTPKGRAEIQVGHREGIAHGDGRGDLSESSLHVAMVEVGRQYLEQAFVENPESEAAEVVTYYSDENDDHRLDAVCLDENGKVVVTLEAERINNDRRRAIPEDFDKMAAFDPEAAIWIVRTRDDAHDVVEMLNDPPEGDPRVEKTYSRNSPPQRFSIDRPGLTEIGTMRYIRDTLLQ</sequence>
<dbReference type="EMBL" id="LOPU01000016">
    <property type="protein sequence ID" value="KTG11033.1"/>
    <property type="molecule type" value="Genomic_DNA"/>
</dbReference>
<dbReference type="STRING" id="1514971.AUR64_07665"/>
<dbReference type="PANTHER" id="PTHR30121:SF6">
    <property type="entry name" value="SLR6007 PROTEIN"/>
    <property type="match status" value="1"/>
</dbReference>
<evidence type="ECO:0000313" key="3">
    <source>
        <dbReference type="Proteomes" id="UP000054387"/>
    </source>
</evidence>
<keyword evidence="3" id="KW-1185">Reference proteome</keyword>
<dbReference type="InterPro" id="IPR027417">
    <property type="entry name" value="P-loop_NTPase"/>
</dbReference>
<comment type="caution">
    <text evidence="2">The sequence shown here is derived from an EMBL/GenBank/DDBJ whole genome shotgun (WGS) entry which is preliminary data.</text>
</comment>